<evidence type="ECO:0000256" key="7">
    <source>
        <dbReference type="ARBA" id="ARBA00022741"/>
    </source>
</evidence>
<dbReference type="Gene3D" id="3.30.450.20">
    <property type="entry name" value="PAS domain"/>
    <property type="match status" value="2"/>
</dbReference>
<evidence type="ECO:0000256" key="5">
    <source>
        <dbReference type="ARBA" id="ARBA00022553"/>
    </source>
</evidence>
<name>A0ABY2P0E4_9LEPT</name>
<dbReference type="SMART" id="SM00387">
    <property type="entry name" value="HATPase_c"/>
    <property type="match status" value="1"/>
</dbReference>
<dbReference type="InterPro" id="IPR003594">
    <property type="entry name" value="HATPase_dom"/>
</dbReference>
<dbReference type="InterPro" id="IPR005467">
    <property type="entry name" value="His_kinase_dom"/>
</dbReference>
<evidence type="ECO:0000256" key="9">
    <source>
        <dbReference type="ARBA" id="ARBA00022989"/>
    </source>
</evidence>
<evidence type="ECO:0000256" key="13">
    <source>
        <dbReference type="PROSITE-ProRule" id="PRU00169"/>
    </source>
</evidence>
<dbReference type="PROSITE" id="PS50112">
    <property type="entry name" value="PAS"/>
    <property type="match status" value="1"/>
</dbReference>
<organism evidence="19 20">
    <name type="scientific">Leptospira mtsangambouensis</name>
    <dbReference type="NCBI Taxonomy" id="2484912"/>
    <lineage>
        <taxon>Bacteria</taxon>
        <taxon>Pseudomonadati</taxon>
        <taxon>Spirochaetota</taxon>
        <taxon>Spirochaetia</taxon>
        <taxon>Leptospirales</taxon>
        <taxon>Leptospiraceae</taxon>
        <taxon>Leptospira</taxon>
    </lineage>
</organism>
<proteinExistence type="predicted"/>
<dbReference type="Pfam" id="PF00072">
    <property type="entry name" value="Response_reg"/>
    <property type="match status" value="1"/>
</dbReference>
<keyword evidence="5 13" id="KW-0597">Phosphoprotein</keyword>
<keyword evidence="11" id="KW-0472">Membrane</keyword>
<dbReference type="EMBL" id="RQHK01000003">
    <property type="protein sequence ID" value="TGM78156.1"/>
    <property type="molecule type" value="Genomic_DNA"/>
</dbReference>
<protein>
    <recommendedName>
        <fullName evidence="3">histidine kinase</fullName>
        <ecNumber evidence="3">2.7.13.3</ecNumber>
    </recommendedName>
</protein>
<evidence type="ECO:0000256" key="4">
    <source>
        <dbReference type="ARBA" id="ARBA00022475"/>
    </source>
</evidence>
<dbReference type="CDD" id="cd00130">
    <property type="entry name" value="PAS"/>
    <property type="match status" value="2"/>
</dbReference>
<dbReference type="InterPro" id="IPR035965">
    <property type="entry name" value="PAS-like_dom_sf"/>
</dbReference>
<keyword evidence="20" id="KW-1185">Reference proteome</keyword>
<dbReference type="Gene3D" id="3.40.50.2300">
    <property type="match status" value="1"/>
</dbReference>
<accession>A0ABY2P0E4</accession>
<dbReference type="Pfam" id="PF00989">
    <property type="entry name" value="PAS"/>
    <property type="match status" value="1"/>
</dbReference>
<evidence type="ECO:0000256" key="12">
    <source>
        <dbReference type="PROSITE-ProRule" id="PRU00110"/>
    </source>
</evidence>
<feature type="domain" description="PAC" evidence="17">
    <location>
        <begin position="270"/>
        <end position="322"/>
    </location>
</feature>
<evidence type="ECO:0000256" key="8">
    <source>
        <dbReference type="ARBA" id="ARBA00022840"/>
    </source>
</evidence>
<dbReference type="SMART" id="SM00448">
    <property type="entry name" value="REC"/>
    <property type="match status" value="1"/>
</dbReference>
<dbReference type="InterPro" id="IPR001610">
    <property type="entry name" value="PAC"/>
</dbReference>
<evidence type="ECO:0000256" key="6">
    <source>
        <dbReference type="ARBA" id="ARBA00022692"/>
    </source>
</evidence>
<dbReference type="InterPro" id="IPR011006">
    <property type="entry name" value="CheY-like_superfamily"/>
</dbReference>
<dbReference type="PROSITE" id="PS50109">
    <property type="entry name" value="HIS_KIN"/>
    <property type="match status" value="1"/>
</dbReference>
<dbReference type="SMART" id="SM00091">
    <property type="entry name" value="PAS"/>
    <property type="match status" value="2"/>
</dbReference>
<evidence type="ECO:0000259" key="17">
    <source>
        <dbReference type="PROSITE" id="PS50113"/>
    </source>
</evidence>
<dbReference type="PRINTS" id="PR00344">
    <property type="entry name" value="BCTRLSENSOR"/>
</dbReference>
<dbReference type="PROSITE" id="PS50113">
    <property type="entry name" value="PAC"/>
    <property type="match status" value="1"/>
</dbReference>
<dbReference type="PROSITE" id="PS50894">
    <property type="entry name" value="HPT"/>
    <property type="match status" value="1"/>
</dbReference>
<keyword evidence="9" id="KW-1133">Transmembrane helix</keyword>
<evidence type="ECO:0000313" key="19">
    <source>
        <dbReference type="EMBL" id="TGM78156.1"/>
    </source>
</evidence>
<reference evidence="20" key="1">
    <citation type="journal article" date="2019" name="PLoS Negl. Trop. Dis.">
        <title>Revisiting the worldwide diversity of Leptospira species in the environment.</title>
        <authorList>
            <person name="Vincent A.T."/>
            <person name="Schiettekatte O."/>
            <person name="Bourhy P."/>
            <person name="Veyrier F.J."/>
            <person name="Picardeau M."/>
        </authorList>
    </citation>
    <scope>NUCLEOTIDE SEQUENCE [LARGE SCALE GENOMIC DNA]</scope>
    <source>
        <strain evidence="20">201601298</strain>
    </source>
</reference>
<evidence type="ECO:0000256" key="10">
    <source>
        <dbReference type="ARBA" id="ARBA00023012"/>
    </source>
</evidence>
<evidence type="ECO:0000259" key="15">
    <source>
        <dbReference type="PROSITE" id="PS50110"/>
    </source>
</evidence>
<dbReference type="Gene3D" id="1.10.287.130">
    <property type="match status" value="1"/>
</dbReference>
<keyword evidence="8" id="KW-0067">ATP-binding</keyword>
<dbReference type="NCBIfam" id="TIGR00229">
    <property type="entry name" value="sensory_box"/>
    <property type="match status" value="1"/>
</dbReference>
<dbReference type="RefSeq" id="WP_135693941.1">
    <property type="nucleotide sequence ID" value="NZ_RQHK01000003.1"/>
</dbReference>
<evidence type="ECO:0000256" key="2">
    <source>
        <dbReference type="ARBA" id="ARBA00004651"/>
    </source>
</evidence>
<comment type="caution">
    <text evidence="19">The sequence shown here is derived from an EMBL/GenBank/DDBJ whole genome shotgun (WGS) entry which is preliminary data.</text>
</comment>
<feature type="domain" description="Histidine kinase" evidence="14">
    <location>
        <begin position="340"/>
        <end position="561"/>
    </location>
</feature>
<dbReference type="InterPro" id="IPR036097">
    <property type="entry name" value="HisK_dim/P_sf"/>
</dbReference>
<dbReference type="InterPro" id="IPR004358">
    <property type="entry name" value="Sig_transdc_His_kin-like_C"/>
</dbReference>
<dbReference type="EC" id="2.7.13.3" evidence="3"/>
<dbReference type="Pfam" id="PF02518">
    <property type="entry name" value="HATPase_c"/>
    <property type="match status" value="1"/>
</dbReference>
<feature type="modified residue" description="Phosphohistidine" evidence="12">
    <location>
        <position position="782"/>
    </location>
</feature>
<dbReference type="InterPro" id="IPR036641">
    <property type="entry name" value="HPT_dom_sf"/>
</dbReference>
<sequence length="836" mass="93955">MDTEEQIPNTPSNNQTNQGLDFHCIFQSLPELYMLLDLDFRIIDISDAYAKATLIKRENVIGHNIFQIFPDNPNDEYADGVKQLKFSLMQVLKYKVSSTMTLQKYDIRKPNGNGFEVRYWSPRNFPVLDKDGNLICIVHRAEDVTEFVHLKEQKLENSQITEDIQDQMIKMEAEILVRAKEVIEKNEALLNSEQNLSITLSSIGDAVITTDEYGIVNRLNPVAEELTGWKEKDAMGHPVSEILKMIHAQSNLEKEIPILEVLTTGKPKGDNQDSILIHRNGKKINISNNCAPIRNKSNKVIGSILVFRDISEEFAAKAFLEKAKEKAELANKAKDSFLATMSHEIRTPLSALIGMLELLSHTSLNTDQKHMVKNTLDSGTSLLRILSDILDWSKIEDGKLELSLQPTSIKRLLSEVVRTYSHIASSKGLKLYYTIDENISNAHLVDPLRLSQIINNFVSNGIKFTPKGNIHVSAVLLKKLSHAEQIRFSVTDTGIGLSKKDQSRLFQTYTQATADTARLYGGTGLGLAICRRLADLLDGEITIESTPNVGTTFSFILSLPSLKLDLDEIESFNAEENSSLPILGSDSHIPRILAVDDHSVNLELLIRQLESFGLQADGAEDGEKAIKLWLKNKYDLIITDCHMPIKDGYTLTKEIRNLESSNYQKKIPIIAYTANVLSEENEHCLSVGMDDVLIKPARLNNLKQTLLKWIPSITSPIKMNSSDTLIGAETPIDLNELSNIVSDKHAQIAVLKKFRNHHRKDFTKLIDQLQNTNFKEAIHLAHRLKGSSQVAGAMELAKGYIRIESLIKENEIDKALKEIEIMKEDVLSIESFIDML</sequence>
<dbReference type="InterPro" id="IPR001789">
    <property type="entry name" value="Sig_transdc_resp-reg_receiver"/>
</dbReference>
<keyword evidence="7" id="KW-0547">Nucleotide-binding</keyword>
<comment type="catalytic activity">
    <reaction evidence="1">
        <text>ATP + protein L-histidine = ADP + protein N-phospho-L-histidine.</text>
        <dbReference type="EC" id="2.7.13.3"/>
    </reaction>
</comment>
<dbReference type="Pfam" id="PF00512">
    <property type="entry name" value="HisKA"/>
    <property type="match status" value="1"/>
</dbReference>
<dbReference type="PANTHER" id="PTHR45339">
    <property type="entry name" value="HYBRID SIGNAL TRANSDUCTION HISTIDINE KINASE J"/>
    <property type="match status" value="1"/>
</dbReference>
<feature type="domain" description="HPt" evidence="18">
    <location>
        <begin position="743"/>
        <end position="836"/>
    </location>
</feature>
<dbReference type="PROSITE" id="PS50110">
    <property type="entry name" value="RESPONSE_REGULATORY"/>
    <property type="match status" value="1"/>
</dbReference>
<gene>
    <name evidence="19" type="ORF">EHR01_06725</name>
</gene>
<dbReference type="InterPro" id="IPR013767">
    <property type="entry name" value="PAS_fold"/>
</dbReference>
<evidence type="ECO:0000259" key="16">
    <source>
        <dbReference type="PROSITE" id="PS50112"/>
    </source>
</evidence>
<feature type="modified residue" description="4-aspartylphosphate" evidence="13">
    <location>
        <position position="640"/>
    </location>
</feature>
<dbReference type="InterPro" id="IPR000700">
    <property type="entry name" value="PAS-assoc_C"/>
</dbReference>
<evidence type="ECO:0000259" key="18">
    <source>
        <dbReference type="PROSITE" id="PS50894"/>
    </source>
</evidence>
<dbReference type="SUPFAM" id="SSF52172">
    <property type="entry name" value="CheY-like"/>
    <property type="match status" value="1"/>
</dbReference>
<dbReference type="Pfam" id="PF08448">
    <property type="entry name" value="PAS_4"/>
    <property type="match status" value="1"/>
</dbReference>
<dbReference type="CDD" id="cd17546">
    <property type="entry name" value="REC_hyHK_CKI1_RcsC-like"/>
    <property type="match status" value="1"/>
</dbReference>
<dbReference type="SUPFAM" id="SSF47384">
    <property type="entry name" value="Homodimeric domain of signal transducing histidine kinase"/>
    <property type="match status" value="1"/>
</dbReference>
<evidence type="ECO:0000256" key="1">
    <source>
        <dbReference type="ARBA" id="ARBA00000085"/>
    </source>
</evidence>
<evidence type="ECO:0000259" key="14">
    <source>
        <dbReference type="PROSITE" id="PS50109"/>
    </source>
</evidence>
<dbReference type="InterPro" id="IPR000014">
    <property type="entry name" value="PAS"/>
</dbReference>
<dbReference type="Pfam" id="PF01627">
    <property type="entry name" value="Hpt"/>
    <property type="match status" value="1"/>
</dbReference>
<keyword evidence="4" id="KW-1003">Cell membrane</keyword>
<dbReference type="InterPro" id="IPR003661">
    <property type="entry name" value="HisK_dim/P_dom"/>
</dbReference>
<dbReference type="InterPro" id="IPR036890">
    <property type="entry name" value="HATPase_C_sf"/>
</dbReference>
<keyword evidence="10" id="KW-0902">Two-component regulatory system</keyword>
<dbReference type="SMART" id="SM00388">
    <property type="entry name" value="HisKA"/>
    <property type="match status" value="1"/>
</dbReference>
<dbReference type="SUPFAM" id="SSF47226">
    <property type="entry name" value="Histidine-containing phosphotransfer domain, HPT domain"/>
    <property type="match status" value="1"/>
</dbReference>
<dbReference type="Gene3D" id="1.20.120.160">
    <property type="entry name" value="HPT domain"/>
    <property type="match status" value="1"/>
</dbReference>
<dbReference type="Proteomes" id="UP000297940">
    <property type="component" value="Unassembled WGS sequence"/>
</dbReference>
<dbReference type="CDD" id="cd16922">
    <property type="entry name" value="HATPase_EvgS-ArcB-TorS-like"/>
    <property type="match status" value="1"/>
</dbReference>
<feature type="domain" description="PAS" evidence="16">
    <location>
        <begin position="192"/>
        <end position="250"/>
    </location>
</feature>
<dbReference type="PANTHER" id="PTHR45339:SF1">
    <property type="entry name" value="HYBRID SIGNAL TRANSDUCTION HISTIDINE KINASE J"/>
    <property type="match status" value="1"/>
</dbReference>
<evidence type="ECO:0000256" key="11">
    <source>
        <dbReference type="ARBA" id="ARBA00023136"/>
    </source>
</evidence>
<dbReference type="SUPFAM" id="SSF55874">
    <property type="entry name" value="ATPase domain of HSP90 chaperone/DNA topoisomerase II/histidine kinase"/>
    <property type="match status" value="1"/>
</dbReference>
<dbReference type="Gene3D" id="3.30.565.10">
    <property type="entry name" value="Histidine kinase-like ATPase, C-terminal domain"/>
    <property type="match status" value="1"/>
</dbReference>
<comment type="subcellular location">
    <subcellularLocation>
        <location evidence="2">Cell membrane</location>
        <topology evidence="2">Multi-pass membrane protein</topology>
    </subcellularLocation>
</comment>
<dbReference type="SMART" id="SM00086">
    <property type="entry name" value="PAC"/>
    <property type="match status" value="2"/>
</dbReference>
<evidence type="ECO:0000256" key="3">
    <source>
        <dbReference type="ARBA" id="ARBA00012438"/>
    </source>
</evidence>
<dbReference type="InterPro" id="IPR013656">
    <property type="entry name" value="PAS_4"/>
</dbReference>
<dbReference type="InterPro" id="IPR008207">
    <property type="entry name" value="Sig_transdc_His_kin_Hpt_dom"/>
</dbReference>
<feature type="domain" description="Response regulatory" evidence="15">
    <location>
        <begin position="591"/>
        <end position="710"/>
    </location>
</feature>
<keyword evidence="6" id="KW-0812">Transmembrane</keyword>
<dbReference type="CDD" id="cd00082">
    <property type="entry name" value="HisKA"/>
    <property type="match status" value="1"/>
</dbReference>
<dbReference type="SUPFAM" id="SSF55785">
    <property type="entry name" value="PYP-like sensor domain (PAS domain)"/>
    <property type="match status" value="2"/>
</dbReference>
<evidence type="ECO:0000313" key="20">
    <source>
        <dbReference type="Proteomes" id="UP000297940"/>
    </source>
</evidence>